<dbReference type="OrthoDB" id="441172at2759"/>
<dbReference type="EMBL" id="JARK01001338">
    <property type="protein sequence ID" value="EYC33282.1"/>
    <property type="molecule type" value="Genomic_DNA"/>
</dbReference>
<comment type="similarity">
    <text evidence="2">Belongs to the SNF7 family.</text>
</comment>
<dbReference type="GO" id="GO:0005771">
    <property type="term" value="C:multivesicular body"/>
    <property type="evidence" value="ECO:0007669"/>
    <property type="project" value="TreeGrafter"/>
</dbReference>
<evidence type="ECO:0000256" key="2">
    <source>
        <dbReference type="ARBA" id="ARBA00006190"/>
    </source>
</evidence>
<keyword evidence="6" id="KW-0472">Membrane</keyword>
<keyword evidence="5" id="KW-0653">Protein transport</keyword>
<evidence type="ECO:0000313" key="7">
    <source>
        <dbReference type="EMBL" id="EYC33282.1"/>
    </source>
</evidence>
<comment type="subcellular location">
    <subcellularLocation>
        <location evidence="1">Endosome membrane</location>
    </subcellularLocation>
</comment>
<evidence type="ECO:0008006" key="9">
    <source>
        <dbReference type="Google" id="ProtNLM"/>
    </source>
</evidence>
<dbReference type="GO" id="GO:0015031">
    <property type="term" value="P:protein transport"/>
    <property type="evidence" value="ECO:0007669"/>
    <property type="project" value="UniProtKB-KW"/>
</dbReference>
<dbReference type="STRING" id="53326.A0A016W1V6"/>
<evidence type="ECO:0000256" key="5">
    <source>
        <dbReference type="ARBA" id="ARBA00022927"/>
    </source>
</evidence>
<proteinExistence type="inferred from homology"/>
<accession>A0A016W1V6</accession>
<dbReference type="InterPro" id="IPR005024">
    <property type="entry name" value="Snf7_fam"/>
</dbReference>
<dbReference type="Pfam" id="PF03357">
    <property type="entry name" value="Snf7"/>
    <property type="match status" value="1"/>
</dbReference>
<keyword evidence="3" id="KW-0813">Transport</keyword>
<evidence type="ECO:0000256" key="6">
    <source>
        <dbReference type="ARBA" id="ARBA00023136"/>
    </source>
</evidence>
<dbReference type="Proteomes" id="UP000024635">
    <property type="component" value="Unassembled WGS sequence"/>
</dbReference>
<gene>
    <name evidence="7" type="primary">Acey_s0002.g701</name>
    <name evidence="7" type="synonym">Acey-vps-20</name>
    <name evidence="7" type="ORF">Y032_0002g701</name>
</gene>
<dbReference type="PANTHER" id="PTHR22761">
    <property type="entry name" value="CHARGED MULTIVESICULAR BODY PROTEIN"/>
    <property type="match status" value="1"/>
</dbReference>
<keyword evidence="4" id="KW-0967">Endosome</keyword>
<reference evidence="8" key="1">
    <citation type="journal article" date="2015" name="Nat. Genet.">
        <title>The genome and transcriptome of the zoonotic hookworm Ancylostoma ceylanicum identify infection-specific gene families.</title>
        <authorList>
            <person name="Schwarz E.M."/>
            <person name="Hu Y."/>
            <person name="Antoshechkin I."/>
            <person name="Miller M.M."/>
            <person name="Sternberg P.W."/>
            <person name="Aroian R.V."/>
        </authorList>
    </citation>
    <scope>NUCLEOTIDE SEQUENCE</scope>
    <source>
        <strain evidence="8">HY135</strain>
    </source>
</reference>
<dbReference type="Gene3D" id="6.10.140.1230">
    <property type="match status" value="1"/>
</dbReference>
<dbReference type="GO" id="GO:0032511">
    <property type="term" value="P:late endosome to vacuole transport via multivesicular body sorting pathway"/>
    <property type="evidence" value="ECO:0007669"/>
    <property type="project" value="TreeGrafter"/>
</dbReference>
<keyword evidence="8" id="KW-1185">Reference proteome</keyword>
<dbReference type="PANTHER" id="PTHR22761:SF5">
    <property type="entry name" value="CHARGED MULTIVESICULAR BODY PROTEIN 6"/>
    <property type="match status" value="1"/>
</dbReference>
<organism evidence="7 8">
    <name type="scientific">Ancylostoma ceylanicum</name>
    <dbReference type="NCBI Taxonomy" id="53326"/>
    <lineage>
        <taxon>Eukaryota</taxon>
        <taxon>Metazoa</taxon>
        <taxon>Ecdysozoa</taxon>
        <taxon>Nematoda</taxon>
        <taxon>Chromadorea</taxon>
        <taxon>Rhabditida</taxon>
        <taxon>Rhabditina</taxon>
        <taxon>Rhabditomorpha</taxon>
        <taxon>Strongyloidea</taxon>
        <taxon>Ancylostomatidae</taxon>
        <taxon>Ancylostomatinae</taxon>
        <taxon>Ancylostoma</taxon>
    </lineage>
</organism>
<evidence type="ECO:0000256" key="4">
    <source>
        <dbReference type="ARBA" id="ARBA00022753"/>
    </source>
</evidence>
<evidence type="ECO:0000313" key="8">
    <source>
        <dbReference type="Proteomes" id="UP000024635"/>
    </source>
</evidence>
<dbReference type="GO" id="GO:0000815">
    <property type="term" value="C:ESCRT III complex"/>
    <property type="evidence" value="ECO:0007669"/>
    <property type="project" value="TreeGrafter"/>
</dbReference>
<name>A0A016W1V6_9BILA</name>
<comment type="caution">
    <text evidence="7">The sequence shown here is derived from an EMBL/GenBank/DDBJ whole genome shotgun (WGS) entry which is preliminary data.</text>
</comment>
<protein>
    <recommendedName>
        <fullName evidence="9">SNF7 family protein</fullName>
    </recommendedName>
</protein>
<sequence length="264" mass="30361">MKFSFQQLKTQRDKIKQFIRRKEKCMERERELARQLINEGRKDRALLLLKKKRYQENVIEQTLRQLDNIDRMVHDLEFAEIQQRVVDGLRQGNDALKKMNAIFDIDEIEKLMEETKEAAEYQEEISALLSGQLSTADVQEAEQELEQLLASQISDIKLPDAPTHDLPEVQREKAPLSKKREAVAMEVSLQKGTLHTIHSNNVSGKCSHPPSSLAEIVWIMFDSARKIMQGEMVCQKRRDVVEAGSSRHAIEIAGSSLQRLCLVL</sequence>
<evidence type="ECO:0000256" key="1">
    <source>
        <dbReference type="ARBA" id="ARBA00004608"/>
    </source>
</evidence>
<dbReference type="AlphaFoldDB" id="A0A016W1V6"/>
<evidence type="ECO:0000256" key="3">
    <source>
        <dbReference type="ARBA" id="ARBA00022448"/>
    </source>
</evidence>
<dbReference type="GO" id="GO:0006900">
    <property type="term" value="P:vesicle budding from membrane"/>
    <property type="evidence" value="ECO:0007669"/>
    <property type="project" value="TreeGrafter"/>
</dbReference>